<accession>A0A2S5RF22</accession>
<sequence length="477" mass="53790">MKKTNLLLLLGGVGVSAVAVTAIVTPIMVTKKANDDVLKQLKETQHQLELLKSNKNESINHNQGSIPKSNQNPTSMDEINKIIQQHEEKLKQIAEDIVELTLAPKQQIEKTIDELMKAFSVENLVDLQVKAKEHQDKIGMVKTFGKILNIKEELADKVIKIFKIVVESNSLTKDNLVNDIVKVKLTKREIKTILDLVPMIKTLLPGKTEEQPNASDKDKINSSSKNNNVQSNDKKLKKIINDLMSTFDVKDVKQLQDKLNEYSSLLGLVESMGPILLKISPEVAKNVSKIIKVIQNLKILTIDELVKDVVGLKLSDAEVQNMLAAIPNIQKFFSKDKGETPTTTEETNKGLKEFVEFWWNEQNSKIKEFNLFKPEFAEKINAGEGLEKNITKKFEGTTIDEKDLKNIIKITQKMIEPTIKTLKDFETLKDDFKDIDLNALINKMNDALAEKSISEMNDQVIPNNDQSQAVAVQESHF</sequence>
<feature type="compositionally biased region" description="Polar residues" evidence="1">
    <location>
        <begin position="56"/>
        <end position="75"/>
    </location>
</feature>
<evidence type="ECO:0000313" key="3">
    <source>
        <dbReference type="Proteomes" id="UP000237865"/>
    </source>
</evidence>
<keyword evidence="3" id="KW-1185">Reference proteome</keyword>
<dbReference type="Proteomes" id="UP000237865">
    <property type="component" value="Unassembled WGS sequence"/>
</dbReference>
<reference evidence="2 3" key="1">
    <citation type="submission" date="2017-11" db="EMBL/GenBank/DDBJ databases">
        <title>Genome sequence of Entomoplasma lucivorax PIPN-2 (ATCC 49196).</title>
        <authorList>
            <person name="Lo W.-S."/>
            <person name="Gasparich G.E."/>
            <person name="Kuo C.-H."/>
        </authorList>
    </citation>
    <scope>NUCLEOTIDE SEQUENCE [LARGE SCALE GENOMIC DNA]</scope>
    <source>
        <strain evidence="2 3">PIPN-2</strain>
    </source>
</reference>
<protein>
    <submittedName>
        <fullName evidence="2">Uncharacterized protein</fullName>
    </submittedName>
</protein>
<proteinExistence type="predicted"/>
<feature type="compositionally biased region" description="Low complexity" evidence="1">
    <location>
        <begin position="221"/>
        <end position="231"/>
    </location>
</feature>
<feature type="region of interest" description="Disordered" evidence="1">
    <location>
        <begin position="52"/>
        <end position="75"/>
    </location>
</feature>
<feature type="region of interest" description="Disordered" evidence="1">
    <location>
        <begin position="207"/>
        <end position="231"/>
    </location>
</feature>
<evidence type="ECO:0000313" key="2">
    <source>
        <dbReference type="EMBL" id="PPE05910.1"/>
    </source>
</evidence>
<dbReference type="EMBL" id="PHNE01000001">
    <property type="protein sequence ID" value="PPE05910.1"/>
    <property type="molecule type" value="Genomic_DNA"/>
</dbReference>
<organism evidence="2 3">
    <name type="scientific">Williamsoniiplasma lucivorax</name>
    <dbReference type="NCBI Taxonomy" id="209274"/>
    <lineage>
        <taxon>Bacteria</taxon>
        <taxon>Bacillati</taxon>
        <taxon>Mycoplasmatota</taxon>
        <taxon>Mollicutes</taxon>
        <taxon>Entomoplasmatales</taxon>
        <taxon>Williamsoniiplasma</taxon>
    </lineage>
</organism>
<evidence type="ECO:0000256" key="1">
    <source>
        <dbReference type="SAM" id="MobiDB-lite"/>
    </source>
</evidence>
<gene>
    <name evidence="2" type="ORF">ELUCI_v1c02000</name>
</gene>
<name>A0A2S5RF22_9MOLU</name>
<comment type="caution">
    <text evidence="2">The sequence shown here is derived from an EMBL/GenBank/DDBJ whole genome shotgun (WGS) entry which is preliminary data.</text>
</comment>
<dbReference type="AlphaFoldDB" id="A0A2S5RF22"/>
<dbReference type="RefSeq" id="WP_028126689.1">
    <property type="nucleotide sequence ID" value="NZ_PHNE01000001.1"/>
</dbReference>
<feature type="compositionally biased region" description="Basic and acidic residues" evidence="1">
    <location>
        <begin position="207"/>
        <end position="220"/>
    </location>
</feature>